<dbReference type="Gene3D" id="2.40.240.50">
    <property type="entry name" value="Barwin-like endoglucanases"/>
    <property type="match status" value="1"/>
</dbReference>
<keyword evidence="6" id="KW-0732">Signal</keyword>
<evidence type="ECO:0000256" key="5">
    <source>
        <dbReference type="ARBA" id="ARBA00030918"/>
    </source>
</evidence>
<dbReference type="SUPFAM" id="SSF50685">
    <property type="entry name" value="Barwin-like endoglucanases"/>
    <property type="match status" value="1"/>
</dbReference>
<keyword evidence="9" id="KW-1185">Reference proteome</keyword>
<organism evidence="8 9">
    <name type="scientific">Undibacterium fentianense</name>
    <dbReference type="NCBI Taxonomy" id="2828728"/>
    <lineage>
        <taxon>Bacteria</taxon>
        <taxon>Pseudomonadati</taxon>
        <taxon>Pseudomonadota</taxon>
        <taxon>Betaproteobacteria</taxon>
        <taxon>Burkholderiales</taxon>
        <taxon>Oxalobacteraceae</taxon>
        <taxon>Undibacterium</taxon>
    </lineage>
</organism>
<dbReference type="InterPro" id="IPR010611">
    <property type="entry name" value="3D_dom"/>
</dbReference>
<evidence type="ECO:0000256" key="1">
    <source>
        <dbReference type="ARBA" id="ARBA00001420"/>
    </source>
</evidence>
<dbReference type="GO" id="GO:0009253">
    <property type="term" value="P:peptidoglycan catabolic process"/>
    <property type="evidence" value="ECO:0007669"/>
    <property type="project" value="TreeGrafter"/>
</dbReference>
<feature type="domain" description="Lytic transglycosylase MltA" evidence="7">
    <location>
        <begin position="153"/>
        <end position="308"/>
    </location>
</feature>
<dbReference type="PIRSF" id="PIRSF019422">
    <property type="entry name" value="MltA"/>
    <property type="match status" value="1"/>
</dbReference>
<evidence type="ECO:0000256" key="3">
    <source>
        <dbReference type="ARBA" id="ARBA00023239"/>
    </source>
</evidence>
<evidence type="ECO:0000256" key="4">
    <source>
        <dbReference type="ARBA" id="ARBA00023316"/>
    </source>
</evidence>
<comment type="catalytic activity">
    <reaction evidence="1">
        <text>Exolytic cleavage of the (1-&gt;4)-beta-glycosidic linkage between N-acetylmuramic acid (MurNAc) and N-acetylglucosamine (GlcNAc) residues in peptidoglycan, from either the reducing or the non-reducing ends of the peptidoglycan chains, with concomitant formation of a 1,6-anhydrobond in the MurNAc residue.</text>
        <dbReference type="EC" id="4.2.2.n1"/>
    </reaction>
</comment>
<dbReference type="Pfam" id="PF06725">
    <property type="entry name" value="3D"/>
    <property type="match status" value="1"/>
</dbReference>
<protein>
    <recommendedName>
        <fullName evidence="2">peptidoglycan lytic exotransglycosylase</fullName>
        <ecNumber evidence="2">4.2.2.n1</ecNumber>
    </recommendedName>
    <alternativeName>
        <fullName evidence="5">Murein hydrolase A</fullName>
    </alternativeName>
</protein>
<dbReference type="InterPro" id="IPR026044">
    <property type="entry name" value="MltA"/>
</dbReference>
<dbReference type="InterPro" id="IPR036908">
    <property type="entry name" value="RlpA-like_sf"/>
</dbReference>
<dbReference type="InterPro" id="IPR005300">
    <property type="entry name" value="MltA_B"/>
</dbReference>
<feature type="signal peptide" evidence="6">
    <location>
        <begin position="1"/>
        <end position="23"/>
    </location>
</feature>
<name>A0A941E6S7_9BURK</name>
<dbReference type="CDD" id="cd14485">
    <property type="entry name" value="mltA_like_LT_A"/>
    <property type="match status" value="1"/>
</dbReference>
<dbReference type="EMBL" id="JAGSPJ010000008">
    <property type="protein sequence ID" value="MBR7801614.1"/>
    <property type="molecule type" value="Genomic_DNA"/>
</dbReference>
<dbReference type="SMART" id="SM00925">
    <property type="entry name" value="MltA"/>
    <property type="match status" value="1"/>
</dbReference>
<dbReference type="EC" id="4.2.2.n1" evidence="2"/>
<reference evidence="8" key="1">
    <citation type="submission" date="2021-04" db="EMBL/GenBank/DDBJ databases">
        <title>novel species isolated from subtropical streams in China.</title>
        <authorList>
            <person name="Lu H."/>
        </authorList>
    </citation>
    <scope>NUCLEOTIDE SEQUENCE</scope>
    <source>
        <strain evidence="8">FT137W</strain>
    </source>
</reference>
<evidence type="ECO:0000313" key="8">
    <source>
        <dbReference type="EMBL" id="MBR7801614.1"/>
    </source>
</evidence>
<keyword evidence="3" id="KW-0456">Lyase</keyword>
<comment type="caution">
    <text evidence="8">The sequence shown here is derived from an EMBL/GenBank/DDBJ whole genome shotgun (WGS) entry which is preliminary data.</text>
</comment>
<dbReference type="Proteomes" id="UP000678545">
    <property type="component" value="Unassembled WGS sequence"/>
</dbReference>
<dbReference type="GO" id="GO:0009254">
    <property type="term" value="P:peptidoglycan turnover"/>
    <property type="evidence" value="ECO:0007669"/>
    <property type="project" value="InterPro"/>
</dbReference>
<evidence type="ECO:0000259" key="7">
    <source>
        <dbReference type="SMART" id="SM00925"/>
    </source>
</evidence>
<proteinExistence type="predicted"/>
<dbReference type="CDD" id="cd14668">
    <property type="entry name" value="mlta_B"/>
    <property type="match status" value="1"/>
</dbReference>
<evidence type="ECO:0000256" key="6">
    <source>
        <dbReference type="SAM" id="SignalP"/>
    </source>
</evidence>
<gene>
    <name evidence="8" type="ORF">KDM90_16500</name>
</gene>
<dbReference type="PANTHER" id="PTHR30124">
    <property type="entry name" value="MEMBRANE-BOUND LYTIC MUREIN TRANSGLYCOSYLASE A"/>
    <property type="match status" value="1"/>
</dbReference>
<dbReference type="GO" id="GO:0019867">
    <property type="term" value="C:outer membrane"/>
    <property type="evidence" value="ECO:0007669"/>
    <property type="project" value="InterPro"/>
</dbReference>
<feature type="chain" id="PRO_5037013753" description="peptidoglycan lytic exotransglycosylase" evidence="6">
    <location>
        <begin position="24"/>
        <end position="414"/>
    </location>
</feature>
<dbReference type="Gene3D" id="2.40.40.10">
    <property type="entry name" value="RlpA-like domain"/>
    <property type="match status" value="1"/>
</dbReference>
<keyword evidence="4" id="KW-0961">Cell wall biogenesis/degradation</keyword>
<dbReference type="Pfam" id="PF03562">
    <property type="entry name" value="MltA"/>
    <property type="match status" value="1"/>
</dbReference>
<dbReference type="PROSITE" id="PS51257">
    <property type="entry name" value="PROKAR_LIPOPROTEIN"/>
    <property type="match status" value="1"/>
</dbReference>
<dbReference type="GO" id="GO:0008933">
    <property type="term" value="F:peptidoglycan lytic transglycosylase activity"/>
    <property type="evidence" value="ECO:0007669"/>
    <property type="project" value="TreeGrafter"/>
</dbReference>
<dbReference type="PANTHER" id="PTHR30124:SF0">
    <property type="entry name" value="MEMBRANE-BOUND LYTIC MUREIN TRANSGLYCOSYLASE A"/>
    <property type="match status" value="1"/>
</dbReference>
<dbReference type="GO" id="GO:0004553">
    <property type="term" value="F:hydrolase activity, hydrolyzing O-glycosyl compounds"/>
    <property type="evidence" value="ECO:0007669"/>
    <property type="project" value="InterPro"/>
</dbReference>
<evidence type="ECO:0000313" key="9">
    <source>
        <dbReference type="Proteomes" id="UP000678545"/>
    </source>
</evidence>
<dbReference type="GO" id="GO:0071555">
    <property type="term" value="P:cell wall organization"/>
    <property type="evidence" value="ECO:0007669"/>
    <property type="project" value="UniProtKB-KW"/>
</dbReference>
<dbReference type="RefSeq" id="WP_212676745.1">
    <property type="nucleotide sequence ID" value="NZ_JAGSPJ010000008.1"/>
</dbReference>
<sequence length="414" mass="45419">MKFLFEQRRILAVSLLLTLAACTTPPRVTPTEPVPVKPPVTPPVTTVPATQPVPPPKLAPITNYTQAYKLGSYADLPGWANDDLREAWPAFVNSCSALRNKAEWREVCANLRSVDAKESSAIRAFFEANFLPYQVAHLDGKTEGLVTGYYEPLLKGARNKGGIYQTALYAVPNDLLTIDLGSVYPDLKNMRLRGRLVGNKVVPYASRADILPFLSGKELVWVDDPVDAFFLQIQGSGRVQLDGSGETIRLAYADQNGHPYKSIGRYLVDKGELTLDQASAQGIKAWIAKNPSRQDELLNANPSMVFFKEEKLLDPSIGPKGALGVPLVPQRSIAIDPTQLPLGAPVFLSTTMPLSSNPLQRLMMAQDTGGAIRGAVRADFFWGFGREPGELAGRMKQRGAMWLLLPKTFEMKNN</sequence>
<evidence type="ECO:0000256" key="2">
    <source>
        <dbReference type="ARBA" id="ARBA00012587"/>
    </source>
</evidence>
<accession>A0A941E6S7</accession>
<dbReference type="AlphaFoldDB" id="A0A941E6S7"/>